<keyword evidence="2" id="KW-1185">Reference proteome</keyword>
<evidence type="ECO:0000313" key="1">
    <source>
        <dbReference type="EMBL" id="GFR82590.1"/>
    </source>
</evidence>
<proteinExistence type="predicted"/>
<evidence type="ECO:0000313" key="2">
    <source>
        <dbReference type="Proteomes" id="UP000762676"/>
    </source>
</evidence>
<sequence length="151" mass="17310">MKIKNSNSALGKRESLKKGSPARWIARGDPGVHASSSSYMIKLRIWNIRTLHEHRALEMEHKDIDLLGVSETRWPNAGDFRTQSLNSQANYRVIYSGGEQHRHGVALILNDKISKALKYYMFSERNICAKFAEQHYDTLLTQVCIFLNLCC</sequence>
<dbReference type="AlphaFoldDB" id="A0AAV4GC16"/>
<dbReference type="SUPFAM" id="SSF56219">
    <property type="entry name" value="DNase I-like"/>
    <property type="match status" value="1"/>
</dbReference>
<gene>
    <name evidence="1" type="ORF">ElyMa_005956000</name>
</gene>
<accession>A0AAV4GC16</accession>
<protein>
    <submittedName>
        <fullName evidence="1">Craniofacial development protein 2-like</fullName>
    </submittedName>
</protein>
<dbReference type="Gene3D" id="3.60.10.10">
    <property type="entry name" value="Endonuclease/exonuclease/phosphatase"/>
    <property type="match status" value="1"/>
</dbReference>
<name>A0AAV4GC16_9GAST</name>
<comment type="caution">
    <text evidence="1">The sequence shown here is derived from an EMBL/GenBank/DDBJ whole genome shotgun (WGS) entry which is preliminary data.</text>
</comment>
<reference evidence="1 2" key="1">
    <citation type="journal article" date="2021" name="Elife">
        <title>Chloroplast acquisition without the gene transfer in kleptoplastic sea slugs, Plakobranchus ocellatus.</title>
        <authorList>
            <person name="Maeda T."/>
            <person name="Takahashi S."/>
            <person name="Yoshida T."/>
            <person name="Shimamura S."/>
            <person name="Takaki Y."/>
            <person name="Nagai Y."/>
            <person name="Toyoda A."/>
            <person name="Suzuki Y."/>
            <person name="Arimoto A."/>
            <person name="Ishii H."/>
            <person name="Satoh N."/>
            <person name="Nishiyama T."/>
            <person name="Hasebe M."/>
            <person name="Maruyama T."/>
            <person name="Minagawa J."/>
            <person name="Obokata J."/>
            <person name="Shigenobu S."/>
        </authorList>
    </citation>
    <scope>NUCLEOTIDE SEQUENCE [LARGE SCALE GENOMIC DNA]</scope>
</reference>
<organism evidence="1 2">
    <name type="scientific">Elysia marginata</name>
    <dbReference type="NCBI Taxonomy" id="1093978"/>
    <lineage>
        <taxon>Eukaryota</taxon>
        <taxon>Metazoa</taxon>
        <taxon>Spiralia</taxon>
        <taxon>Lophotrochozoa</taxon>
        <taxon>Mollusca</taxon>
        <taxon>Gastropoda</taxon>
        <taxon>Heterobranchia</taxon>
        <taxon>Euthyneura</taxon>
        <taxon>Panpulmonata</taxon>
        <taxon>Sacoglossa</taxon>
        <taxon>Placobranchoidea</taxon>
        <taxon>Plakobranchidae</taxon>
        <taxon>Elysia</taxon>
    </lineage>
</organism>
<dbReference type="Proteomes" id="UP000762676">
    <property type="component" value="Unassembled WGS sequence"/>
</dbReference>
<dbReference type="EMBL" id="BMAT01011947">
    <property type="protein sequence ID" value="GFR82590.1"/>
    <property type="molecule type" value="Genomic_DNA"/>
</dbReference>
<dbReference type="InterPro" id="IPR036691">
    <property type="entry name" value="Endo/exonu/phosph_ase_sf"/>
</dbReference>